<dbReference type="Proteomes" id="UP000017131">
    <property type="component" value="Unassembled WGS sequence"/>
</dbReference>
<name>A0ABP2YWC3_STASI</name>
<dbReference type="GeneID" id="77330850"/>
<gene>
    <name evidence="1" type="ORF">SSIM_02550</name>
</gene>
<sequence>MRPSYSQFKETVLIEPTSPVVEPFLYYYDKNQHHISGLHISIEVELNNWNVSLENNINTNIITASHTFKVDRAENNVKYHLVVITPETNTAMIIDINQDLRIELSRSSTKYIYDITNYLISGENYIYTAYLSCQLTHHNLQNFKIERIFNECFILKTST</sequence>
<dbReference type="RefSeq" id="WP_002479684.1">
    <property type="nucleotide sequence ID" value="NZ_AXDY01000002.1"/>
</dbReference>
<comment type="caution">
    <text evidence="1">The sequence shown here is derived from an EMBL/GenBank/DDBJ whole genome shotgun (WGS) entry which is preliminary data.</text>
</comment>
<evidence type="ECO:0000313" key="1">
    <source>
        <dbReference type="EMBL" id="ERS94351.1"/>
    </source>
</evidence>
<proteinExistence type="predicted"/>
<organism evidence="1 2">
    <name type="scientific">Staphylococcus simulans UMC-CNS-990</name>
    <dbReference type="NCBI Taxonomy" id="1405498"/>
    <lineage>
        <taxon>Bacteria</taxon>
        <taxon>Bacillati</taxon>
        <taxon>Bacillota</taxon>
        <taxon>Bacilli</taxon>
        <taxon>Bacillales</taxon>
        <taxon>Staphylococcaceae</taxon>
        <taxon>Staphylococcus</taxon>
    </lineage>
</organism>
<protein>
    <submittedName>
        <fullName evidence="1">Uncharacterized protein</fullName>
    </submittedName>
</protein>
<dbReference type="EMBL" id="AXDY01000002">
    <property type="protein sequence ID" value="ERS94351.1"/>
    <property type="molecule type" value="Genomic_DNA"/>
</dbReference>
<accession>A0ABP2YWC3</accession>
<evidence type="ECO:0000313" key="2">
    <source>
        <dbReference type="Proteomes" id="UP000017131"/>
    </source>
</evidence>
<keyword evidence="2" id="KW-1185">Reference proteome</keyword>
<reference evidence="1 2" key="1">
    <citation type="journal article" date="2013" name="Genome Announc.">
        <title>Draft Genome Sequence of Staphylococcus simulans UMC-CNS-990, Isolated from a Case of Chronic Bovine Mastitis.</title>
        <authorList>
            <person name="Calcutt M.J."/>
            <person name="Foecking M.F."/>
            <person name="Hsieh H.Y."/>
            <person name="Perry J."/>
            <person name="Stewart G.C."/>
            <person name="Middleton J.R."/>
        </authorList>
    </citation>
    <scope>NUCLEOTIDE SEQUENCE [LARGE SCALE GENOMIC DNA]</scope>
    <source>
        <strain evidence="1 2">UMC-CNS-990</strain>
    </source>
</reference>